<feature type="signal peptide" evidence="2">
    <location>
        <begin position="1"/>
        <end position="35"/>
    </location>
</feature>
<dbReference type="AlphaFoldDB" id="A0A6S6ZYU2"/>
<evidence type="ECO:0000313" key="4">
    <source>
        <dbReference type="EMBL" id="CAB3703426.1"/>
    </source>
</evidence>
<keyword evidence="5" id="KW-1185">Reference proteome</keyword>
<name>A0A6S6ZYU2_9BURK</name>
<feature type="region of interest" description="Disordered" evidence="1">
    <location>
        <begin position="357"/>
        <end position="378"/>
    </location>
</feature>
<dbReference type="Proteomes" id="UP000494269">
    <property type="component" value="Unassembled WGS sequence"/>
</dbReference>
<organism evidence="4 5">
    <name type="scientific">Achromobacter kerstersii</name>
    <dbReference type="NCBI Taxonomy" id="1353890"/>
    <lineage>
        <taxon>Bacteria</taxon>
        <taxon>Pseudomonadati</taxon>
        <taxon>Pseudomonadota</taxon>
        <taxon>Betaproteobacteria</taxon>
        <taxon>Burkholderiales</taxon>
        <taxon>Alcaligenaceae</taxon>
        <taxon>Achromobacter</taxon>
    </lineage>
</organism>
<feature type="chain" id="PRO_5028825343" description="Lysozyme inhibitor LprI-like N-terminal domain-containing protein" evidence="2">
    <location>
        <begin position="36"/>
        <end position="475"/>
    </location>
</feature>
<dbReference type="Gene3D" id="1.20.1270.180">
    <property type="match status" value="1"/>
</dbReference>
<evidence type="ECO:0000259" key="3">
    <source>
        <dbReference type="Pfam" id="PF07007"/>
    </source>
</evidence>
<dbReference type="GO" id="GO:0005576">
    <property type="term" value="C:extracellular region"/>
    <property type="evidence" value="ECO:0007669"/>
    <property type="project" value="TreeGrafter"/>
</dbReference>
<feature type="domain" description="Lysozyme inhibitor LprI-like N-terminal" evidence="3">
    <location>
        <begin position="40"/>
        <end position="96"/>
    </location>
</feature>
<keyword evidence="2" id="KW-0732">Signal</keyword>
<dbReference type="Pfam" id="PF07007">
    <property type="entry name" value="LprI"/>
    <property type="match status" value="1"/>
</dbReference>
<protein>
    <recommendedName>
        <fullName evidence="3">Lysozyme inhibitor LprI-like N-terminal domain-containing protein</fullName>
    </recommendedName>
</protein>
<accession>A0A6S6ZYU2</accession>
<dbReference type="PANTHER" id="PTHR37549:SF1">
    <property type="entry name" value="LIPOPROTEIN LPRI"/>
    <property type="match status" value="1"/>
</dbReference>
<dbReference type="InterPro" id="IPR009739">
    <property type="entry name" value="LprI-like_N"/>
</dbReference>
<dbReference type="EMBL" id="CADIJQ010000003">
    <property type="protein sequence ID" value="CAB3703426.1"/>
    <property type="molecule type" value="Genomic_DNA"/>
</dbReference>
<gene>
    <name evidence="4" type="ORF">LMG3441_02694</name>
</gene>
<sequence length="475" mass="51745">MPSTLHISRCLLTPTPKLLLGGLLILLPLASPALAAGMNCAQAKTPTELAICANADLLRQDSDLSDAYAKLGAARPDGRAALRDEQRDWLRTRNRCGGNTDCIRDQTLLRLSALQDGLRRANAYVPDETDRQALEDLRQAVQTASQTDAEFPLKSTLAALSVKTGKTRFDNVRSDDDDEAKFPTKRPHGVSQDEWAALLASGIESGGENGVASYTLMDLDGDGLRDVVIDSYTGGTGLFSDVSALRRDKGKFTATAGDSNRESASGLYTLNGRGSNQAADWITLRGRVYAAYRNSRYGADDVYLLRPFRDPGDAPTLTVRYRYQLSIPKHQKRADKEPARTLDDSLHAALTQALTRIDPETAQGPAAAREPGSPARPLCPIPAGVKADDQDAYYHYGPGHYSIEIVADFPVQVGARCHLGRLIDWFGSYDAKSGLSALMWLRDPAPNGKEDEFQVEGRRHAVRLETSLRPMFSGD</sequence>
<dbReference type="InterPro" id="IPR052755">
    <property type="entry name" value="Lysozyme_Inhibitor_LprI"/>
</dbReference>
<proteinExistence type="predicted"/>
<evidence type="ECO:0000256" key="1">
    <source>
        <dbReference type="SAM" id="MobiDB-lite"/>
    </source>
</evidence>
<reference evidence="4 5" key="1">
    <citation type="submission" date="2020-04" db="EMBL/GenBank/DDBJ databases">
        <authorList>
            <person name="De Canck E."/>
        </authorList>
    </citation>
    <scope>NUCLEOTIDE SEQUENCE [LARGE SCALE GENOMIC DNA]</scope>
    <source>
        <strain evidence="4 5">LMG 3441</strain>
    </source>
</reference>
<evidence type="ECO:0000313" key="5">
    <source>
        <dbReference type="Proteomes" id="UP000494269"/>
    </source>
</evidence>
<evidence type="ECO:0000256" key="2">
    <source>
        <dbReference type="SAM" id="SignalP"/>
    </source>
</evidence>
<dbReference type="PANTHER" id="PTHR37549">
    <property type="entry name" value="LIPOPROTEIN LPRI"/>
    <property type="match status" value="1"/>
</dbReference>